<reference evidence="2 3" key="1">
    <citation type="submission" date="2016-10" db="EMBL/GenBank/DDBJ databases">
        <authorList>
            <person name="de Groot N.N."/>
        </authorList>
    </citation>
    <scope>NUCLEOTIDE SEQUENCE [LARGE SCALE GENOMIC DNA]</scope>
    <source>
        <strain evidence="2 3">Z108</strain>
    </source>
</reference>
<name>A0A1I3C206_SELRU</name>
<dbReference type="InterPro" id="IPR035897">
    <property type="entry name" value="Toll_tir_struct_dom_sf"/>
</dbReference>
<accession>A0A1I3C206</accession>
<feature type="domain" description="SEFIR" evidence="1">
    <location>
        <begin position="6"/>
        <end position="143"/>
    </location>
</feature>
<gene>
    <name evidence="2" type="ORF">SAMN04487861_10272</name>
</gene>
<dbReference type="Gene3D" id="3.40.50.10140">
    <property type="entry name" value="Toll/interleukin-1 receptor homology (TIR) domain"/>
    <property type="match status" value="1"/>
</dbReference>
<dbReference type="Proteomes" id="UP000183639">
    <property type="component" value="Unassembled WGS sequence"/>
</dbReference>
<evidence type="ECO:0000313" key="2">
    <source>
        <dbReference type="EMBL" id="SFH68239.1"/>
    </source>
</evidence>
<organism evidence="2 3">
    <name type="scientific">Selenomonas ruminantium</name>
    <dbReference type="NCBI Taxonomy" id="971"/>
    <lineage>
        <taxon>Bacteria</taxon>
        <taxon>Bacillati</taxon>
        <taxon>Bacillota</taxon>
        <taxon>Negativicutes</taxon>
        <taxon>Selenomonadales</taxon>
        <taxon>Selenomonadaceae</taxon>
        <taxon>Selenomonas</taxon>
    </lineage>
</organism>
<dbReference type="EMBL" id="FOQK01000002">
    <property type="protein sequence ID" value="SFH68239.1"/>
    <property type="molecule type" value="Genomic_DNA"/>
</dbReference>
<evidence type="ECO:0000313" key="3">
    <source>
        <dbReference type="Proteomes" id="UP000183639"/>
    </source>
</evidence>
<sequence length="480" mass="56084">MTKDGRYCVFISYAWGKDGSRKEWVNALATRLMTENGIEVIVDLFDLKIGNDKDYFMEQILSDAVDNVLIICDKEYLCKANSRSGGVGIETQIITAEVYNKVDQTKFVPIVVEVGEAFDSYITTYIKTRIGIDMSSIEAYEQGYEKLLRHISNQPEYVKPKLSGSIPNFNEKSHALLTTSAVRALKTAVIEDKYLSLDYNVDKFKNGFLAELEKYRLRVEDFYEPYDEIIYKHIIDMLKLRNEYISFIKSICINKNITKENIGLIKNILEKTLDFNNLRIDESGYQIQCDHYRLFAYEIFLYTIAILLRNEAYSEVRYLLGTIYFYSYRGDNREGDVSVFAENEIKSIDEMRNARLGLNKFCLSAFLIAERSKLANDDFKNDLITADLLTYYMQSFKEEWWFPRTYVYYSSGYIPRIFSGLKSKREFNSLKDLYGVNDKDEMKDWLMKVGSKETYGYPRAWNRVPSVSCFIKPEDICKYE</sequence>
<proteinExistence type="predicted"/>
<dbReference type="PROSITE" id="PS51534">
    <property type="entry name" value="SEFIR"/>
    <property type="match status" value="1"/>
</dbReference>
<dbReference type="Pfam" id="PF08357">
    <property type="entry name" value="SEFIR"/>
    <property type="match status" value="1"/>
</dbReference>
<dbReference type="AlphaFoldDB" id="A0A1I3C206"/>
<evidence type="ECO:0000259" key="1">
    <source>
        <dbReference type="PROSITE" id="PS51534"/>
    </source>
</evidence>
<dbReference type="RefSeq" id="WP_177207141.1">
    <property type="nucleotide sequence ID" value="NZ_FOQK01000002.1"/>
</dbReference>
<protein>
    <submittedName>
        <fullName evidence="2">SEFIR domain-containing protein</fullName>
    </submittedName>
</protein>
<dbReference type="InterPro" id="IPR013568">
    <property type="entry name" value="SEFIR_dom"/>
</dbReference>